<dbReference type="InterPro" id="IPR005656">
    <property type="entry name" value="MmgE_PrpD"/>
</dbReference>
<dbReference type="InterPro" id="IPR036148">
    <property type="entry name" value="MmgE/PrpD_sf"/>
</dbReference>
<evidence type="ECO:0000259" key="2">
    <source>
        <dbReference type="Pfam" id="PF03972"/>
    </source>
</evidence>
<protein>
    <submittedName>
        <fullName evidence="4">MmgE/PrpD family protein</fullName>
    </submittedName>
</protein>
<dbReference type="PANTHER" id="PTHR16943">
    <property type="entry name" value="2-METHYLCITRATE DEHYDRATASE-RELATED"/>
    <property type="match status" value="1"/>
</dbReference>
<keyword evidence="5" id="KW-1185">Reference proteome</keyword>
<gene>
    <name evidence="4" type="ORF">ACFFUT_02225</name>
</gene>
<reference evidence="4 5" key="1">
    <citation type="submission" date="2024-09" db="EMBL/GenBank/DDBJ databases">
        <authorList>
            <person name="Sun Q."/>
            <person name="Mori K."/>
        </authorList>
    </citation>
    <scope>NUCLEOTIDE SEQUENCE [LARGE SCALE GENOMIC DNA]</scope>
    <source>
        <strain evidence="4 5">CECT 8726</strain>
    </source>
</reference>
<dbReference type="RefSeq" id="WP_213887508.1">
    <property type="nucleotide sequence ID" value="NZ_JAGFNU010000001.1"/>
</dbReference>
<evidence type="ECO:0000313" key="4">
    <source>
        <dbReference type="EMBL" id="MFB9230601.1"/>
    </source>
</evidence>
<dbReference type="InterPro" id="IPR045336">
    <property type="entry name" value="MmgE_PrpD_N"/>
</dbReference>
<sequence length="446" mass="47909">MSRLFHIAEALCELPEPAEKAQNLIRGAGIDLMGCILAGRGEEVSVRTRQTVTGFGVGPAVVFGTGLYLSPPHAALCNATASHALDFDDWEEPGNTHPSAVLLPALWAVAMDRDISGEVILAAYNTGFELIARFGEAFNFEHYNRGWHSTATLGVIGVAAAVSRLIGLNADQTANAMSLAISRSCGYTCQFGSSAKPLQAGFAASDGLMAALLAEQGMTGHPGVLDGPKGFVHLMAHGDVSRLDAAITQINGKALEHWGIVLKAYPACGYTHRLVDCALEIAGKIEPSQIMSVQAQLPDFHHAILPYGKPASRFESLFSVPFSVATALLRGRFSLDDLDDVSRETPELSALIEKITVAPQPANRSALNYDPDQPDRLVVQLKSGQKVSAVRAYPKGAPQNPMSLSEIRQKFDSISGYSDVPEIDNLMDWHRAKNLSDLHRTFGERP</sequence>
<evidence type="ECO:0000313" key="5">
    <source>
        <dbReference type="Proteomes" id="UP001589683"/>
    </source>
</evidence>
<accession>A0ABV5JAX4</accession>
<organism evidence="4 5">
    <name type="scientific">Pseudohalocynthiibacter aestuariivivens</name>
    <dbReference type="NCBI Taxonomy" id="1591409"/>
    <lineage>
        <taxon>Bacteria</taxon>
        <taxon>Pseudomonadati</taxon>
        <taxon>Pseudomonadota</taxon>
        <taxon>Alphaproteobacteria</taxon>
        <taxon>Rhodobacterales</taxon>
        <taxon>Paracoccaceae</taxon>
        <taxon>Pseudohalocynthiibacter</taxon>
    </lineage>
</organism>
<proteinExistence type="inferred from homology"/>
<dbReference type="PANTHER" id="PTHR16943:SF8">
    <property type="entry name" value="2-METHYLCITRATE DEHYDRATASE"/>
    <property type="match status" value="1"/>
</dbReference>
<comment type="caution">
    <text evidence="4">The sequence shown here is derived from an EMBL/GenBank/DDBJ whole genome shotgun (WGS) entry which is preliminary data.</text>
</comment>
<name>A0ABV5JAX4_9RHOB</name>
<feature type="domain" description="MmgE/PrpD N-terminal" evidence="2">
    <location>
        <begin position="20"/>
        <end position="239"/>
    </location>
</feature>
<dbReference type="Gene3D" id="3.30.1330.120">
    <property type="entry name" value="2-methylcitrate dehydratase PrpD"/>
    <property type="match status" value="1"/>
</dbReference>
<evidence type="ECO:0000256" key="1">
    <source>
        <dbReference type="ARBA" id="ARBA00006174"/>
    </source>
</evidence>
<dbReference type="Pfam" id="PF19305">
    <property type="entry name" value="MmgE_PrpD_C"/>
    <property type="match status" value="1"/>
</dbReference>
<evidence type="ECO:0000259" key="3">
    <source>
        <dbReference type="Pfam" id="PF19305"/>
    </source>
</evidence>
<dbReference type="Gene3D" id="1.10.4100.10">
    <property type="entry name" value="2-methylcitrate dehydratase PrpD"/>
    <property type="match status" value="1"/>
</dbReference>
<dbReference type="EMBL" id="JBHMEA010000007">
    <property type="protein sequence ID" value="MFB9230601.1"/>
    <property type="molecule type" value="Genomic_DNA"/>
</dbReference>
<dbReference type="Proteomes" id="UP001589683">
    <property type="component" value="Unassembled WGS sequence"/>
</dbReference>
<feature type="domain" description="MmgE/PrpD C-terminal" evidence="3">
    <location>
        <begin position="265"/>
        <end position="415"/>
    </location>
</feature>
<dbReference type="InterPro" id="IPR042183">
    <property type="entry name" value="MmgE/PrpD_sf_1"/>
</dbReference>
<dbReference type="InterPro" id="IPR045337">
    <property type="entry name" value="MmgE_PrpD_C"/>
</dbReference>
<dbReference type="InterPro" id="IPR042188">
    <property type="entry name" value="MmgE/PrpD_sf_2"/>
</dbReference>
<comment type="similarity">
    <text evidence="1">Belongs to the PrpD family.</text>
</comment>
<dbReference type="SUPFAM" id="SSF103378">
    <property type="entry name" value="2-methylcitrate dehydratase PrpD"/>
    <property type="match status" value="1"/>
</dbReference>
<dbReference type="Pfam" id="PF03972">
    <property type="entry name" value="MmgE_PrpD_N"/>
    <property type="match status" value="1"/>
</dbReference>